<keyword evidence="3" id="KW-1185">Reference proteome</keyword>
<evidence type="ECO:0000313" key="2">
    <source>
        <dbReference type="EMBL" id="MDQ0171436.1"/>
    </source>
</evidence>
<accession>A0ABT9WDZ3</accession>
<gene>
    <name evidence="2" type="ORF">J2T19_002898</name>
</gene>
<name>A0ABT9WDZ3_9BACL</name>
<keyword evidence="1" id="KW-0472">Membrane</keyword>
<sequence length="320" mass="35934">MSKGKLDKHDHESYAEFEDDFFDDAFELAFDEAFHRAASASPPPSHEQTKNMQESWLKVQTEINRIGKRRKRKQAFWLSGVVAASVALGALLFSVPAGTQAVSPFVQTIREWGNGMKSIVIQDSTEQIVGKDPSTARTPPPPEPGIEDAKLITGADLPVEFNRSFGPVEVTEEQARSGFLGDFLLSNAIPEQFTHVKFELLLEDLEEGSEQSNSADRDYETDHMRVRYSTWVNGKEEEVIQFDYMWIRPGQVDTAPVLRETDMVQLDDGTEALMAIGPPYNTFQWMMGSTNVSMFGTINEAEMLAIANDLQKQRFPSTSR</sequence>
<keyword evidence="1" id="KW-1133">Transmembrane helix</keyword>
<dbReference type="Proteomes" id="UP001233836">
    <property type="component" value="Unassembled WGS sequence"/>
</dbReference>
<protein>
    <recommendedName>
        <fullName evidence="4">DUF4367 domain-containing protein</fullName>
    </recommendedName>
</protein>
<proteinExistence type="predicted"/>
<organism evidence="2 3">
    <name type="scientific">Paenibacillus tundrae</name>
    <dbReference type="NCBI Taxonomy" id="528187"/>
    <lineage>
        <taxon>Bacteria</taxon>
        <taxon>Bacillati</taxon>
        <taxon>Bacillota</taxon>
        <taxon>Bacilli</taxon>
        <taxon>Bacillales</taxon>
        <taxon>Paenibacillaceae</taxon>
        <taxon>Paenibacillus</taxon>
    </lineage>
</organism>
<dbReference type="EMBL" id="JAUSTI010000007">
    <property type="protein sequence ID" value="MDQ0171436.1"/>
    <property type="molecule type" value="Genomic_DNA"/>
</dbReference>
<comment type="caution">
    <text evidence="2">The sequence shown here is derived from an EMBL/GenBank/DDBJ whole genome shotgun (WGS) entry which is preliminary data.</text>
</comment>
<feature type="transmembrane region" description="Helical" evidence="1">
    <location>
        <begin position="75"/>
        <end position="95"/>
    </location>
</feature>
<evidence type="ECO:0008006" key="4">
    <source>
        <dbReference type="Google" id="ProtNLM"/>
    </source>
</evidence>
<keyword evidence="1" id="KW-0812">Transmembrane</keyword>
<reference evidence="2 3" key="1">
    <citation type="submission" date="2023-07" db="EMBL/GenBank/DDBJ databases">
        <title>Sorghum-associated microbial communities from plants grown in Nebraska, USA.</title>
        <authorList>
            <person name="Schachtman D."/>
        </authorList>
    </citation>
    <scope>NUCLEOTIDE SEQUENCE [LARGE SCALE GENOMIC DNA]</scope>
    <source>
        <strain evidence="2 3">DS1314</strain>
    </source>
</reference>
<evidence type="ECO:0000313" key="3">
    <source>
        <dbReference type="Proteomes" id="UP001233836"/>
    </source>
</evidence>
<evidence type="ECO:0000256" key="1">
    <source>
        <dbReference type="SAM" id="Phobius"/>
    </source>
</evidence>